<dbReference type="PANTHER" id="PTHR24220:SF86">
    <property type="entry name" value="ABC TRANSPORTER ABCH.1"/>
    <property type="match status" value="1"/>
</dbReference>
<keyword evidence="6" id="KW-0046">Antibiotic resistance</keyword>
<dbReference type="GO" id="GO:0005886">
    <property type="term" value="C:plasma membrane"/>
    <property type="evidence" value="ECO:0007669"/>
    <property type="project" value="TreeGrafter"/>
</dbReference>
<evidence type="ECO:0000259" key="8">
    <source>
        <dbReference type="PROSITE" id="PS50893"/>
    </source>
</evidence>
<name>A0A6F8V9C5_9PROT</name>
<feature type="domain" description="ABC transporter" evidence="8">
    <location>
        <begin position="6"/>
        <end position="238"/>
    </location>
</feature>
<dbReference type="InterPro" id="IPR027417">
    <property type="entry name" value="P-loop_NTPase"/>
</dbReference>
<dbReference type="SUPFAM" id="SSF52540">
    <property type="entry name" value="P-loop containing nucleoside triphosphate hydrolases"/>
    <property type="match status" value="1"/>
</dbReference>
<keyword evidence="4 9" id="KW-0067">ATP-binding</keyword>
<dbReference type="InterPro" id="IPR017911">
    <property type="entry name" value="MacB-like_ATP-bd"/>
</dbReference>
<dbReference type="PROSITE" id="PS00211">
    <property type="entry name" value="ABC_TRANSPORTER_1"/>
    <property type="match status" value="1"/>
</dbReference>
<evidence type="ECO:0000256" key="2">
    <source>
        <dbReference type="ARBA" id="ARBA00022475"/>
    </source>
</evidence>
<evidence type="ECO:0000256" key="6">
    <source>
        <dbReference type="ARBA" id="ARBA00023251"/>
    </source>
</evidence>
<dbReference type="InterPro" id="IPR003439">
    <property type="entry name" value="ABC_transporter-like_ATP-bd"/>
</dbReference>
<gene>
    <name evidence="9" type="ORF">SKTS_04580</name>
</gene>
<dbReference type="Pfam" id="PF00005">
    <property type="entry name" value="ABC_tran"/>
    <property type="match status" value="1"/>
</dbReference>
<accession>A0A6F8V9C5</accession>
<sequence length="238" mass="25595">MGDAIIRISGLSKNYVTVAGPVPALENIDLEILPGEFVAIMGPSGSGKSTFMNILGCLDVPSGGAYYLNGTDVKSLDKDQLARLRNDVIGFVFQGFNLLPRANLIDNVALPLVYAGVGRAERSRRAQEMLDKVGLGKYGASRPNQISGGQQQRVAIARALINRPRLILADEPTGNLDTKTSQEIMNLFTALNRDEGITVVLVTHEADIANYAGRLVRFIDGHKAHDGAVDHELHGAHV</sequence>
<evidence type="ECO:0000256" key="1">
    <source>
        <dbReference type="ARBA" id="ARBA00022448"/>
    </source>
</evidence>
<dbReference type="FunFam" id="3.40.50.300:FF:000032">
    <property type="entry name" value="Export ABC transporter ATP-binding protein"/>
    <property type="match status" value="1"/>
</dbReference>
<dbReference type="CDD" id="cd03255">
    <property type="entry name" value="ABC_MJ0796_LolCDE_FtsE"/>
    <property type="match status" value="1"/>
</dbReference>
<evidence type="ECO:0000256" key="5">
    <source>
        <dbReference type="ARBA" id="ARBA00022989"/>
    </source>
</evidence>
<evidence type="ECO:0000256" key="4">
    <source>
        <dbReference type="ARBA" id="ARBA00022840"/>
    </source>
</evidence>
<dbReference type="GO" id="GO:0098796">
    <property type="term" value="C:membrane protein complex"/>
    <property type="evidence" value="ECO:0007669"/>
    <property type="project" value="UniProtKB-ARBA"/>
</dbReference>
<keyword evidence="5" id="KW-0472">Membrane</keyword>
<keyword evidence="2" id="KW-1003">Cell membrane</keyword>
<keyword evidence="3" id="KW-0547">Nucleotide-binding</keyword>
<reference evidence="10" key="1">
    <citation type="submission" date="2020-03" db="EMBL/GenBank/DDBJ databases">
        <title>Complete genome sequence of sulfur-oxidizing bacterium skT11.</title>
        <authorList>
            <person name="Kanda M."/>
            <person name="Kojima H."/>
            <person name="Fukui M."/>
        </authorList>
    </citation>
    <scope>NUCLEOTIDE SEQUENCE [LARGE SCALE GENOMIC DNA]</scope>
    <source>
        <strain evidence="10">skT11</strain>
    </source>
</reference>
<protein>
    <submittedName>
        <fullName evidence="9">Macrolide ABC transporter ATP-binding protein</fullName>
    </submittedName>
</protein>
<evidence type="ECO:0000256" key="3">
    <source>
        <dbReference type="ARBA" id="ARBA00022741"/>
    </source>
</evidence>
<dbReference type="GO" id="GO:0046677">
    <property type="term" value="P:response to antibiotic"/>
    <property type="evidence" value="ECO:0007669"/>
    <property type="project" value="UniProtKB-KW"/>
</dbReference>
<keyword evidence="5" id="KW-0812">Transmembrane</keyword>
<evidence type="ECO:0000256" key="7">
    <source>
        <dbReference type="ARBA" id="ARBA00038388"/>
    </source>
</evidence>
<dbReference type="SMART" id="SM00382">
    <property type="entry name" value="AAA"/>
    <property type="match status" value="1"/>
</dbReference>
<dbReference type="PROSITE" id="PS50893">
    <property type="entry name" value="ABC_TRANSPORTER_2"/>
    <property type="match status" value="1"/>
</dbReference>
<dbReference type="InterPro" id="IPR015854">
    <property type="entry name" value="ABC_transpr_LolD-like"/>
</dbReference>
<dbReference type="KEGG" id="slac:SKTS_04580"/>
<dbReference type="GO" id="GO:0016887">
    <property type="term" value="F:ATP hydrolysis activity"/>
    <property type="evidence" value="ECO:0007669"/>
    <property type="project" value="InterPro"/>
</dbReference>
<comment type="similarity">
    <text evidence="7">Belongs to the ABC transporter superfamily. Macrolide exporter (TC 3.A.1.122) family.</text>
</comment>
<dbReference type="InterPro" id="IPR017871">
    <property type="entry name" value="ABC_transporter-like_CS"/>
</dbReference>
<dbReference type="GO" id="GO:0005524">
    <property type="term" value="F:ATP binding"/>
    <property type="evidence" value="ECO:0007669"/>
    <property type="project" value="UniProtKB-KW"/>
</dbReference>
<evidence type="ECO:0000313" key="9">
    <source>
        <dbReference type="EMBL" id="BCB25572.1"/>
    </source>
</evidence>
<organism evidence="9 10">
    <name type="scientific">Sulfurimicrobium lacus</name>
    <dbReference type="NCBI Taxonomy" id="2715678"/>
    <lineage>
        <taxon>Bacteria</taxon>
        <taxon>Pseudomonadati</taxon>
        <taxon>Pseudomonadota</taxon>
        <taxon>Betaproteobacteria</taxon>
        <taxon>Nitrosomonadales</taxon>
        <taxon>Sulfuricellaceae</taxon>
        <taxon>Sulfurimicrobium</taxon>
    </lineage>
</organism>
<dbReference type="RefSeq" id="WP_173059762.1">
    <property type="nucleotide sequence ID" value="NZ_AP022853.1"/>
</dbReference>
<dbReference type="AlphaFoldDB" id="A0A6F8V9C5"/>
<proteinExistence type="inferred from homology"/>
<dbReference type="PANTHER" id="PTHR24220">
    <property type="entry name" value="IMPORT ATP-BINDING PROTEIN"/>
    <property type="match status" value="1"/>
</dbReference>
<dbReference type="Gene3D" id="3.40.50.300">
    <property type="entry name" value="P-loop containing nucleotide triphosphate hydrolases"/>
    <property type="match status" value="1"/>
</dbReference>
<dbReference type="InterPro" id="IPR003593">
    <property type="entry name" value="AAA+_ATPase"/>
</dbReference>
<keyword evidence="5" id="KW-1133">Transmembrane helix</keyword>
<dbReference type="EMBL" id="AP022853">
    <property type="protein sequence ID" value="BCB25572.1"/>
    <property type="molecule type" value="Genomic_DNA"/>
</dbReference>
<evidence type="ECO:0000313" key="10">
    <source>
        <dbReference type="Proteomes" id="UP000502260"/>
    </source>
</evidence>
<keyword evidence="10" id="KW-1185">Reference proteome</keyword>
<keyword evidence="1" id="KW-0813">Transport</keyword>
<dbReference type="GO" id="GO:0022857">
    <property type="term" value="F:transmembrane transporter activity"/>
    <property type="evidence" value="ECO:0007669"/>
    <property type="project" value="UniProtKB-ARBA"/>
</dbReference>
<dbReference type="Proteomes" id="UP000502260">
    <property type="component" value="Chromosome"/>
</dbReference>